<sequence>MGQTQSARDPIATDYHPTIVDIIQVKDLFTVVSHPLPIELVDQILDEAEYWAHSSVEVEDEDSVSISGNKMYMRTMPFALPGTEGDLKVAGTAHVARKIAFQIESKDQGWSGEPHNHGSYRGSYTWFDAGVENVSPDPIRKKPIQWTSRMIRCNHDSIFPDHDHPPVEFFLKAPLEPPFLPPPTHIQRNVHAGKEWRTHIVEWHYLDSVEEGSVEAMDAEDKGRGWKSLDGSFVRGLNEGDCITLWMRARFSGWRCNIKRAKIDVYWAV</sequence>
<keyword evidence="2" id="KW-1185">Reference proteome</keyword>
<dbReference type="EMBL" id="KV417540">
    <property type="protein sequence ID" value="KZP22347.1"/>
    <property type="molecule type" value="Genomic_DNA"/>
</dbReference>
<accession>A0A166KX71</accession>
<protein>
    <recommendedName>
        <fullName evidence="3">Ankyrin repeat protein</fullName>
    </recommendedName>
</protein>
<gene>
    <name evidence="1" type="ORF">FIBSPDRAFT_824710</name>
</gene>
<evidence type="ECO:0008006" key="3">
    <source>
        <dbReference type="Google" id="ProtNLM"/>
    </source>
</evidence>
<dbReference type="AlphaFoldDB" id="A0A166KX71"/>
<proteinExistence type="predicted"/>
<organism evidence="1 2">
    <name type="scientific">Athelia psychrophila</name>
    <dbReference type="NCBI Taxonomy" id="1759441"/>
    <lineage>
        <taxon>Eukaryota</taxon>
        <taxon>Fungi</taxon>
        <taxon>Dikarya</taxon>
        <taxon>Basidiomycota</taxon>
        <taxon>Agaricomycotina</taxon>
        <taxon>Agaricomycetes</taxon>
        <taxon>Agaricomycetidae</taxon>
        <taxon>Atheliales</taxon>
        <taxon>Atheliaceae</taxon>
        <taxon>Athelia</taxon>
    </lineage>
</organism>
<dbReference type="STRING" id="436010.A0A166KX71"/>
<dbReference type="Proteomes" id="UP000076532">
    <property type="component" value="Unassembled WGS sequence"/>
</dbReference>
<evidence type="ECO:0000313" key="2">
    <source>
        <dbReference type="Proteomes" id="UP000076532"/>
    </source>
</evidence>
<name>A0A166KX71_9AGAM</name>
<evidence type="ECO:0000313" key="1">
    <source>
        <dbReference type="EMBL" id="KZP22347.1"/>
    </source>
</evidence>
<dbReference type="OrthoDB" id="66095at2759"/>
<reference evidence="1 2" key="1">
    <citation type="journal article" date="2016" name="Mol. Biol. Evol.">
        <title>Comparative Genomics of Early-Diverging Mushroom-Forming Fungi Provides Insights into the Origins of Lignocellulose Decay Capabilities.</title>
        <authorList>
            <person name="Nagy L.G."/>
            <person name="Riley R."/>
            <person name="Tritt A."/>
            <person name="Adam C."/>
            <person name="Daum C."/>
            <person name="Floudas D."/>
            <person name="Sun H."/>
            <person name="Yadav J.S."/>
            <person name="Pangilinan J."/>
            <person name="Larsson K.H."/>
            <person name="Matsuura K."/>
            <person name="Barry K."/>
            <person name="Labutti K."/>
            <person name="Kuo R."/>
            <person name="Ohm R.A."/>
            <person name="Bhattacharya S.S."/>
            <person name="Shirouzu T."/>
            <person name="Yoshinaga Y."/>
            <person name="Martin F.M."/>
            <person name="Grigoriev I.V."/>
            <person name="Hibbett D.S."/>
        </authorList>
    </citation>
    <scope>NUCLEOTIDE SEQUENCE [LARGE SCALE GENOMIC DNA]</scope>
    <source>
        <strain evidence="1 2">CBS 109695</strain>
    </source>
</reference>